<organism evidence="1 2">
    <name type="scientific">Scytonema tolypothrichoides VB-61278_2</name>
    <dbReference type="NCBI Taxonomy" id="3232314"/>
    <lineage>
        <taxon>Bacteria</taxon>
        <taxon>Bacillati</taxon>
        <taxon>Cyanobacteriota</taxon>
        <taxon>Cyanophyceae</taxon>
        <taxon>Nostocales</taxon>
        <taxon>Scytonemataceae</taxon>
        <taxon>Scytonema</taxon>
    </lineage>
</organism>
<proteinExistence type="predicted"/>
<comment type="caution">
    <text evidence="1">The sequence shown here is derived from an EMBL/GenBank/DDBJ whole genome shotgun (WGS) entry which is preliminary data.</text>
</comment>
<sequence>MGDRLWTVDSLCLGSREVRRATSEQGSIAKCISAAKGLVTI</sequence>
<gene>
    <name evidence="1" type="ORF">AB0759_10185</name>
</gene>
<evidence type="ECO:0000313" key="2">
    <source>
        <dbReference type="Proteomes" id="UP001628874"/>
    </source>
</evidence>
<reference evidence="1 2" key="1">
    <citation type="submission" date="2024-07" db="EMBL/GenBank/DDBJ databases">
        <authorList>
            <person name="Tripathy S."/>
        </authorList>
    </citation>
    <scope>NUCLEOTIDE SEQUENCE [LARGE SCALE GENOMIC DNA]</scope>
    <source>
        <strain evidence="1 2">VB-61278_2</strain>
    </source>
</reference>
<dbReference type="RefSeq" id="WP_272899755.1">
    <property type="nucleotide sequence ID" value="NZ_JBFQGM010000003.1"/>
</dbReference>
<evidence type="ECO:0008006" key="3">
    <source>
        <dbReference type="Google" id="ProtNLM"/>
    </source>
</evidence>
<evidence type="ECO:0000313" key="1">
    <source>
        <dbReference type="EMBL" id="MFL9460994.1"/>
    </source>
</evidence>
<keyword evidence="2" id="KW-1185">Reference proteome</keyword>
<name>A0ABW8WIY0_9CYAN</name>
<dbReference type="EMBL" id="JBFQGM010000003">
    <property type="protein sequence ID" value="MFL9460994.1"/>
    <property type="molecule type" value="Genomic_DNA"/>
</dbReference>
<dbReference type="Proteomes" id="UP001628874">
    <property type="component" value="Unassembled WGS sequence"/>
</dbReference>
<accession>A0ABW8WIY0</accession>
<protein>
    <recommendedName>
        <fullName evidence="3">Transposase</fullName>
    </recommendedName>
</protein>